<protein>
    <submittedName>
        <fullName evidence="1">Uncharacterized protein</fullName>
    </submittedName>
</protein>
<sequence length="104" mass="12037">MPDLLDRFLQWRKLRRLEKPRGLHALPPLTAPGVYIIFQNETDTGKETNYDPKAVTERELERLNYRIVCCFIKIMLNSVTTMAAINDYGLNLVEHQPDLPDLAP</sequence>
<comment type="caution">
    <text evidence="1">The sequence shown here is derived from an EMBL/GenBank/DDBJ whole genome shotgun (WGS) entry which is preliminary data.</text>
</comment>
<evidence type="ECO:0000313" key="2">
    <source>
        <dbReference type="Proteomes" id="UP001186944"/>
    </source>
</evidence>
<dbReference type="AlphaFoldDB" id="A0AA88YVV2"/>
<keyword evidence="2" id="KW-1185">Reference proteome</keyword>
<reference evidence="1" key="1">
    <citation type="submission" date="2019-08" db="EMBL/GenBank/DDBJ databases">
        <title>The improved chromosome-level genome for the pearl oyster Pinctada fucata martensii using PacBio sequencing and Hi-C.</title>
        <authorList>
            <person name="Zheng Z."/>
        </authorList>
    </citation>
    <scope>NUCLEOTIDE SEQUENCE</scope>
    <source>
        <strain evidence="1">ZZ-2019</strain>
        <tissue evidence="1">Adductor muscle</tissue>
    </source>
</reference>
<name>A0AA88YVV2_PINIB</name>
<proteinExistence type="predicted"/>
<gene>
    <name evidence="1" type="ORF">FSP39_023252</name>
</gene>
<organism evidence="1 2">
    <name type="scientific">Pinctada imbricata</name>
    <name type="common">Atlantic pearl-oyster</name>
    <name type="synonym">Pinctada martensii</name>
    <dbReference type="NCBI Taxonomy" id="66713"/>
    <lineage>
        <taxon>Eukaryota</taxon>
        <taxon>Metazoa</taxon>
        <taxon>Spiralia</taxon>
        <taxon>Lophotrochozoa</taxon>
        <taxon>Mollusca</taxon>
        <taxon>Bivalvia</taxon>
        <taxon>Autobranchia</taxon>
        <taxon>Pteriomorphia</taxon>
        <taxon>Pterioida</taxon>
        <taxon>Pterioidea</taxon>
        <taxon>Pteriidae</taxon>
        <taxon>Pinctada</taxon>
    </lineage>
</organism>
<dbReference type="EMBL" id="VSWD01000001">
    <property type="protein sequence ID" value="KAK3109109.1"/>
    <property type="molecule type" value="Genomic_DNA"/>
</dbReference>
<dbReference type="Proteomes" id="UP001186944">
    <property type="component" value="Unassembled WGS sequence"/>
</dbReference>
<evidence type="ECO:0000313" key="1">
    <source>
        <dbReference type="EMBL" id="KAK3109109.1"/>
    </source>
</evidence>
<accession>A0AA88YVV2</accession>